<dbReference type="PANTHER" id="PTHR43045">
    <property type="entry name" value="SHIKIMATE TRANSPORTER"/>
    <property type="match status" value="1"/>
</dbReference>
<keyword evidence="6" id="KW-0769">Symport</keyword>
<evidence type="ECO:0000256" key="10">
    <source>
        <dbReference type="ARBA" id="ARBA00039918"/>
    </source>
</evidence>
<dbReference type="InterPro" id="IPR020846">
    <property type="entry name" value="MFS_dom"/>
</dbReference>
<sequence length="426" mass="46293">MSYDVSVEVSETSLHRRRAAISSVIGTTIEWYDFFIYGTVGALVFPTLFFPDSDPYAGLMQTFLIFAIGFVARPVGSFIFSHFGDRFGRKTTLIFTLLMMGIATTTMGLLPTYETIGIWAPLLLSILRFLQGLSAGGEWGGAVLLSMEWAGRDRRGFFASLPQLGSPFGLVLSSTVVSLLLTVSGDAFFSWAWRIPFLFSLGLVIVGLYARLRVLESPEFQKVLKDENVSQAPVLESLRTYPKTILWAILVNIVMFAAFYTFSTFFIGYGSTYLNLDQNLLTNATVLGGIAAALAVVLFGHFSDIVGAKNVYVVGVLSLVVWAFPYFVLVNSKQPFLIVTAVAFAFFTFGAMYGPLASFVASSFPARLRYSGSSVAYAIGAVLGGGIAPMISTFLVDNFDSAFAVSTYLISLALLGLIGALKLKEL</sequence>
<dbReference type="InterPro" id="IPR036259">
    <property type="entry name" value="MFS_trans_sf"/>
</dbReference>
<dbReference type="Proteomes" id="UP000188603">
    <property type="component" value="Chromosome"/>
</dbReference>
<reference evidence="13 14" key="1">
    <citation type="journal article" date="2015" name="Int. J. Syst. Evol. Microbiol.">
        <title>Novibacillus thermophilus gen. nov., sp. nov., a Gram-staining-negative and moderately thermophilic member of the family Thermoactinomycetaceae.</title>
        <authorList>
            <person name="Yang G."/>
            <person name="Chen J."/>
            <person name="Zhou S."/>
        </authorList>
    </citation>
    <scope>NUCLEOTIDE SEQUENCE [LARGE SCALE GENOMIC DNA]</scope>
    <source>
        <strain evidence="13 14">SG-1</strain>
    </source>
</reference>
<dbReference type="KEGG" id="ntr:B0W44_03395"/>
<dbReference type="Gene3D" id="1.20.1250.20">
    <property type="entry name" value="MFS general substrate transporter like domains"/>
    <property type="match status" value="2"/>
</dbReference>
<dbReference type="EMBL" id="CP019699">
    <property type="protein sequence ID" value="AQS54956.1"/>
    <property type="molecule type" value="Genomic_DNA"/>
</dbReference>
<dbReference type="STRING" id="1471761.B0W44_03395"/>
<comment type="subcellular location">
    <subcellularLocation>
        <location evidence="1">Cell membrane</location>
        <topology evidence="1">Multi-pass membrane protein</topology>
    </subcellularLocation>
</comment>
<evidence type="ECO:0000256" key="2">
    <source>
        <dbReference type="ARBA" id="ARBA00008240"/>
    </source>
</evidence>
<evidence type="ECO:0000256" key="5">
    <source>
        <dbReference type="ARBA" id="ARBA00022692"/>
    </source>
</evidence>
<dbReference type="SUPFAM" id="SSF103473">
    <property type="entry name" value="MFS general substrate transporter"/>
    <property type="match status" value="1"/>
</dbReference>
<feature type="transmembrane region" description="Helical" evidence="11">
    <location>
        <begin position="193"/>
        <end position="212"/>
    </location>
</feature>
<dbReference type="FunFam" id="1.20.1250.20:FF:000001">
    <property type="entry name" value="Dicarboxylate MFS transporter"/>
    <property type="match status" value="1"/>
</dbReference>
<gene>
    <name evidence="13" type="ORF">B0W44_03395</name>
</gene>
<dbReference type="GO" id="GO:0005886">
    <property type="term" value="C:plasma membrane"/>
    <property type="evidence" value="ECO:0007669"/>
    <property type="project" value="UniProtKB-SubCell"/>
</dbReference>
<evidence type="ECO:0000256" key="8">
    <source>
        <dbReference type="ARBA" id="ARBA00023136"/>
    </source>
</evidence>
<comment type="similarity">
    <text evidence="2">Belongs to the major facilitator superfamily. Metabolite:H+ Symporter (MHS) family (TC 2.A.1.6) family.</text>
</comment>
<evidence type="ECO:0000256" key="11">
    <source>
        <dbReference type="SAM" id="Phobius"/>
    </source>
</evidence>
<feature type="transmembrane region" description="Helical" evidence="11">
    <location>
        <begin position="280"/>
        <end position="299"/>
    </location>
</feature>
<evidence type="ECO:0000313" key="14">
    <source>
        <dbReference type="Proteomes" id="UP000188603"/>
    </source>
</evidence>
<dbReference type="RefSeq" id="WP_077718775.1">
    <property type="nucleotide sequence ID" value="NZ_CP019699.1"/>
</dbReference>
<feature type="transmembrane region" description="Helical" evidence="11">
    <location>
        <begin position="335"/>
        <end position="354"/>
    </location>
</feature>
<dbReference type="InterPro" id="IPR011701">
    <property type="entry name" value="MFS"/>
</dbReference>
<evidence type="ECO:0000256" key="4">
    <source>
        <dbReference type="ARBA" id="ARBA00022475"/>
    </source>
</evidence>
<dbReference type="InterPro" id="IPR005829">
    <property type="entry name" value="Sugar_transporter_CS"/>
</dbReference>
<feature type="transmembrane region" description="Helical" evidence="11">
    <location>
        <begin position="311"/>
        <end position="329"/>
    </location>
</feature>
<feature type="transmembrane region" description="Helical" evidence="11">
    <location>
        <begin position="116"/>
        <end position="145"/>
    </location>
</feature>
<dbReference type="PROSITE" id="PS00217">
    <property type="entry name" value="SUGAR_TRANSPORT_2"/>
    <property type="match status" value="1"/>
</dbReference>
<dbReference type="CDD" id="cd17369">
    <property type="entry name" value="MFS_ShiA_like"/>
    <property type="match status" value="1"/>
</dbReference>
<dbReference type="PANTHER" id="PTHR43045:SF1">
    <property type="entry name" value="SHIKIMATE TRANSPORTER"/>
    <property type="match status" value="1"/>
</dbReference>
<feature type="transmembrane region" description="Helical" evidence="11">
    <location>
        <begin position="92"/>
        <end position="110"/>
    </location>
</feature>
<keyword evidence="5 11" id="KW-0812">Transmembrane</keyword>
<evidence type="ECO:0000256" key="9">
    <source>
        <dbReference type="ARBA" id="ARBA00037295"/>
    </source>
</evidence>
<dbReference type="PROSITE" id="PS50850">
    <property type="entry name" value="MFS"/>
    <property type="match status" value="1"/>
</dbReference>
<keyword evidence="7 11" id="KW-1133">Transmembrane helix</keyword>
<evidence type="ECO:0000259" key="12">
    <source>
        <dbReference type="PROSITE" id="PS50850"/>
    </source>
</evidence>
<dbReference type="Pfam" id="PF07690">
    <property type="entry name" value="MFS_1"/>
    <property type="match status" value="1"/>
</dbReference>
<proteinExistence type="inferred from homology"/>
<name>A0A1U9K4K1_9BACL</name>
<dbReference type="GO" id="GO:0015293">
    <property type="term" value="F:symporter activity"/>
    <property type="evidence" value="ECO:0007669"/>
    <property type="project" value="UniProtKB-KW"/>
</dbReference>
<protein>
    <recommendedName>
        <fullName evidence="10">Putative proline/betaine transporter</fullName>
    </recommendedName>
</protein>
<feature type="transmembrane region" description="Helical" evidence="11">
    <location>
        <begin position="157"/>
        <end position="181"/>
    </location>
</feature>
<accession>A0A1U9K4K1</accession>
<comment type="function">
    <text evidence="9">May be a proton symporter involved in the uptake of osmolytes such as proline and glycine betaine.</text>
</comment>
<feature type="transmembrane region" description="Helical" evidence="11">
    <location>
        <begin position="402"/>
        <end position="421"/>
    </location>
</feature>
<keyword evidence="4" id="KW-1003">Cell membrane</keyword>
<keyword evidence="14" id="KW-1185">Reference proteome</keyword>
<keyword evidence="3" id="KW-0813">Transport</keyword>
<evidence type="ECO:0000256" key="1">
    <source>
        <dbReference type="ARBA" id="ARBA00004651"/>
    </source>
</evidence>
<evidence type="ECO:0000256" key="6">
    <source>
        <dbReference type="ARBA" id="ARBA00022847"/>
    </source>
</evidence>
<feature type="transmembrane region" description="Helical" evidence="11">
    <location>
        <begin position="31"/>
        <end position="50"/>
    </location>
</feature>
<evidence type="ECO:0000313" key="13">
    <source>
        <dbReference type="EMBL" id="AQS54956.1"/>
    </source>
</evidence>
<feature type="transmembrane region" description="Helical" evidence="11">
    <location>
        <begin position="375"/>
        <end position="396"/>
    </location>
</feature>
<organism evidence="13 14">
    <name type="scientific">Novibacillus thermophilus</name>
    <dbReference type="NCBI Taxonomy" id="1471761"/>
    <lineage>
        <taxon>Bacteria</taxon>
        <taxon>Bacillati</taxon>
        <taxon>Bacillota</taxon>
        <taxon>Bacilli</taxon>
        <taxon>Bacillales</taxon>
        <taxon>Thermoactinomycetaceae</taxon>
        <taxon>Novibacillus</taxon>
    </lineage>
</organism>
<evidence type="ECO:0000256" key="3">
    <source>
        <dbReference type="ARBA" id="ARBA00022448"/>
    </source>
</evidence>
<feature type="transmembrane region" description="Helical" evidence="11">
    <location>
        <begin position="245"/>
        <end position="268"/>
    </location>
</feature>
<evidence type="ECO:0000256" key="7">
    <source>
        <dbReference type="ARBA" id="ARBA00022989"/>
    </source>
</evidence>
<dbReference type="AlphaFoldDB" id="A0A1U9K4K1"/>
<feature type="domain" description="Major facilitator superfamily (MFS) profile" evidence="12">
    <location>
        <begin position="19"/>
        <end position="426"/>
    </location>
</feature>
<keyword evidence="8 11" id="KW-0472">Membrane</keyword>
<dbReference type="OrthoDB" id="9783227at2"/>
<feature type="transmembrane region" description="Helical" evidence="11">
    <location>
        <begin position="56"/>
        <end position="80"/>
    </location>
</feature>